<gene>
    <name evidence="1" type="ORF">S01H4_34172</name>
</gene>
<proteinExistence type="predicted"/>
<name>X1AS25_9ZZZZ</name>
<protein>
    <submittedName>
        <fullName evidence="1">Uncharacterized protein</fullName>
    </submittedName>
</protein>
<dbReference type="AlphaFoldDB" id="X1AS25"/>
<feature type="non-terminal residue" evidence="1">
    <location>
        <position position="1"/>
    </location>
</feature>
<reference evidence="1" key="1">
    <citation type="journal article" date="2014" name="Front. Microbiol.">
        <title>High frequency of phylogenetically diverse reductive dehalogenase-homologous genes in deep subseafloor sedimentary metagenomes.</title>
        <authorList>
            <person name="Kawai M."/>
            <person name="Futagami T."/>
            <person name="Toyoda A."/>
            <person name="Takaki Y."/>
            <person name="Nishi S."/>
            <person name="Hori S."/>
            <person name="Arai W."/>
            <person name="Tsubouchi T."/>
            <person name="Morono Y."/>
            <person name="Uchiyama I."/>
            <person name="Ito T."/>
            <person name="Fujiyama A."/>
            <person name="Inagaki F."/>
            <person name="Takami H."/>
        </authorList>
    </citation>
    <scope>NUCLEOTIDE SEQUENCE</scope>
    <source>
        <strain evidence="1">Expedition CK06-06</strain>
    </source>
</reference>
<organism evidence="1">
    <name type="scientific">marine sediment metagenome</name>
    <dbReference type="NCBI Taxonomy" id="412755"/>
    <lineage>
        <taxon>unclassified sequences</taxon>
        <taxon>metagenomes</taxon>
        <taxon>ecological metagenomes</taxon>
    </lineage>
</organism>
<evidence type="ECO:0000313" key="1">
    <source>
        <dbReference type="EMBL" id="GAG85485.1"/>
    </source>
</evidence>
<dbReference type="EMBL" id="BART01018068">
    <property type="protein sequence ID" value="GAG85485.1"/>
    <property type="molecule type" value="Genomic_DNA"/>
</dbReference>
<comment type="caution">
    <text evidence="1">The sequence shown here is derived from an EMBL/GenBank/DDBJ whole genome shotgun (WGS) entry which is preliminary data.</text>
</comment>
<sequence length="77" mass="8883">GIEDLKSKNSLVVKFFQRASDDIRKIGIAYVGQNLSKLKDINNFEKVLERLMEFFDFKSSIPLIYIRIISLANNSTE</sequence>
<accession>X1AS25</accession>